<accession>A0ACC3DBN0</accession>
<gene>
    <name evidence="1" type="ORF">LTS18_004333</name>
</gene>
<keyword evidence="2" id="KW-1185">Reference proteome</keyword>
<sequence length="159" mass="16515">MTTYTTVVAEIAATSYGFAGYFTAAPIIVRFQEGEIPTATTSDASESAAIGDRATNSTSSISLSQSESAGTSTGAKAGIGVGISLGFLALVAVGYLPYRRYRRQATATGGSVQDWSTPELSDRTKEAKELTDDSAVARELPGSPPAKLEGHGQTRIDET</sequence>
<reference evidence="1" key="1">
    <citation type="submission" date="2024-09" db="EMBL/GenBank/DDBJ databases">
        <title>Black Yeasts Isolated from many extreme environments.</title>
        <authorList>
            <person name="Coleine C."/>
            <person name="Stajich J.E."/>
            <person name="Selbmann L."/>
        </authorList>
    </citation>
    <scope>NUCLEOTIDE SEQUENCE</scope>
    <source>
        <strain evidence="1">CCFEE 5737</strain>
    </source>
</reference>
<dbReference type="EMBL" id="JAWDJW010006434">
    <property type="protein sequence ID" value="KAK3064756.1"/>
    <property type="molecule type" value="Genomic_DNA"/>
</dbReference>
<comment type="caution">
    <text evidence="1">The sequence shown here is derived from an EMBL/GenBank/DDBJ whole genome shotgun (WGS) entry which is preliminary data.</text>
</comment>
<organism evidence="1 2">
    <name type="scientific">Coniosporium uncinatum</name>
    <dbReference type="NCBI Taxonomy" id="93489"/>
    <lineage>
        <taxon>Eukaryota</taxon>
        <taxon>Fungi</taxon>
        <taxon>Dikarya</taxon>
        <taxon>Ascomycota</taxon>
        <taxon>Pezizomycotina</taxon>
        <taxon>Dothideomycetes</taxon>
        <taxon>Dothideomycetes incertae sedis</taxon>
        <taxon>Coniosporium</taxon>
    </lineage>
</organism>
<evidence type="ECO:0000313" key="1">
    <source>
        <dbReference type="EMBL" id="KAK3064756.1"/>
    </source>
</evidence>
<dbReference type="Proteomes" id="UP001186974">
    <property type="component" value="Unassembled WGS sequence"/>
</dbReference>
<protein>
    <submittedName>
        <fullName evidence="1">Uncharacterized protein</fullName>
    </submittedName>
</protein>
<proteinExistence type="predicted"/>
<name>A0ACC3DBN0_9PEZI</name>
<evidence type="ECO:0000313" key="2">
    <source>
        <dbReference type="Proteomes" id="UP001186974"/>
    </source>
</evidence>